<dbReference type="PANTHER" id="PTHR31252:SF11">
    <property type="entry name" value="DUF4419 DOMAIN-CONTAINING PROTEIN"/>
    <property type="match status" value="1"/>
</dbReference>
<evidence type="ECO:0000313" key="5">
    <source>
        <dbReference type="Proteomes" id="UP000663829"/>
    </source>
</evidence>
<gene>
    <name evidence="2" type="ORF">GPM918_LOCUS24202</name>
    <name evidence="1" type="ORF">OVA965_LOCUS8641</name>
    <name evidence="4" type="ORF">SRO942_LOCUS24198</name>
    <name evidence="3" type="ORF">TMI583_LOCUS8637</name>
</gene>
<dbReference type="Pfam" id="PF14388">
    <property type="entry name" value="DUF4419"/>
    <property type="match status" value="1"/>
</dbReference>
<dbReference type="EMBL" id="CAJOBC010008933">
    <property type="protein sequence ID" value="CAF3974799.1"/>
    <property type="molecule type" value="Genomic_DNA"/>
</dbReference>
<reference evidence="2" key="1">
    <citation type="submission" date="2021-02" db="EMBL/GenBank/DDBJ databases">
        <authorList>
            <person name="Nowell W R."/>
        </authorList>
    </citation>
    <scope>NUCLEOTIDE SEQUENCE</scope>
</reference>
<dbReference type="PANTHER" id="PTHR31252">
    <property type="entry name" value="DUF4419 DOMAIN-CONTAINING PROTEIN"/>
    <property type="match status" value="1"/>
</dbReference>
<dbReference type="Proteomes" id="UP000677228">
    <property type="component" value="Unassembled WGS sequence"/>
</dbReference>
<dbReference type="EMBL" id="CAJOBA010002947">
    <property type="protein sequence ID" value="CAF3665094.1"/>
    <property type="molecule type" value="Genomic_DNA"/>
</dbReference>
<sequence length="156" mass="18423">MDDSYWINKIHNSHSGESLDKYQVQYQISNSNFNNYSKNAVLHSFMSAYNNHEDIVLSPDDLWLMISIYFSKYVNDNADQLRHLFVDHKEKKKLVVTEPPGKRDEDWIDFFCMMKEEISKNVKSVDIIDHLLLNFSKTTQIESILSYARIMDTFKA</sequence>
<dbReference type="InterPro" id="IPR025533">
    <property type="entry name" value="DUF4419"/>
</dbReference>
<comment type="caution">
    <text evidence="2">The sequence shown here is derived from an EMBL/GenBank/DDBJ whole genome shotgun (WGS) entry which is preliminary data.</text>
</comment>
<accession>A0A814WZ07</accession>
<keyword evidence="5" id="KW-1185">Reference proteome</keyword>
<evidence type="ECO:0000313" key="4">
    <source>
        <dbReference type="EMBL" id="CAF3974799.1"/>
    </source>
</evidence>
<dbReference type="EMBL" id="CAJNOK010002946">
    <property type="protein sequence ID" value="CAF0881447.1"/>
    <property type="molecule type" value="Genomic_DNA"/>
</dbReference>
<evidence type="ECO:0000313" key="3">
    <source>
        <dbReference type="EMBL" id="CAF3665094.1"/>
    </source>
</evidence>
<dbReference type="OrthoDB" id="10055436at2759"/>
<organism evidence="2 5">
    <name type="scientific">Didymodactylos carnosus</name>
    <dbReference type="NCBI Taxonomy" id="1234261"/>
    <lineage>
        <taxon>Eukaryota</taxon>
        <taxon>Metazoa</taxon>
        <taxon>Spiralia</taxon>
        <taxon>Gnathifera</taxon>
        <taxon>Rotifera</taxon>
        <taxon>Eurotatoria</taxon>
        <taxon>Bdelloidea</taxon>
        <taxon>Philodinida</taxon>
        <taxon>Philodinidae</taxon>
        <taxon>Didymodactylos</taxon>
    </lineage>
</organism>
<evidence type="ECO:0000313" key="1">
    <source>
        <dbReference type="EMBL" id="CAF0881447.1"/>
    </source>
</evidence>
<proteinExistence type="predicted"/>
<protein>
    <submittedName>
        <fullName evidence="2">Uncharacterized protein</fullName>
    </submittedName>
</protein>
<dbReference type="Proteomes" id="UP000663829">
    <property type="component" value="Unassembled WGS sequence"/>
</dbReference>
<dbReference type="EMBL" id="CAJNOQ010008934">
    <property type="protein sequence ID" value="CAF1210851.1"/>
    <property type="molecule type" value="Genomic_DNA"/>
</dbReference>
<dbReference type="Proteomes" id="UP000682733">
    <property type="component" value="Unassembled WGS sequence"/>
</dbReference>
<dbReference type="AlphaFoldDB" id="A0A814WZ07"/>
<name>A0A814WZ07_9BILA</name>
<evidence type="ECO:0000313" key="2">
    <source>
        <dbReference type="EMBL" id="CAF1210851.1"/>
    </source>
</evidence>
<dbReference type="Proteomes" id="UP000681722">
    <property type="component" value="Unassembled WGS sequence"/>
</dbReference>